<protein>
    <recommendedName>
        <fullName evidence="3">Phage protein</fullName>
    </recommendedName>
</protein>
<dbReference type="InterPro" id="IPR021146">
    <property type="entry name" value="Phage_gp6-like_head-tail"/>
</dbReference>
<reference evidence="2" key="1">
    <citation type="submission" date="2017-12" db="EMBL/GenBank/DDBJ databases">
        <authorList>
            <person name="Diaz M."/>
        </authorList>
    </citation>
    <scope>NUCLEOTIDE SEQUENCE [LARGE SCALE GENOMIC DNA]</scope>
    <source>
        <strain evidence="2">FI11154</strain>
    </source>
</reference>
<evidence type="ECO:0008006" key="3">
    <source>
        <dbReference type="Google" id="ProtNLM"/>
    </source>
</evidence>
<name>A0A2P9HH70_9HYPH</name>
<dbReference type="NCBIfam" id="TIGR01560">
    <property type="entry name" value="put_DNA_pack"/>
    <property type="match status" value="1"/>
</dbReference>
<sequence length="104" mass="11615">MIVDLELMKAQLGITEDMGTIDDALINHAIEAAQDHIERLLGFKIEEIYGGTDQQPIPASLKQAVLLTAASWYENREGVLVGVSGQELPFGVWPIVNEYREWSF</sequence>
<dbReference type="Pfam" id="PF05135">
    <property type="entry name" value="Phage_connect_1"/>
    <property type="match status" value="1"/>
</dbReference>
<accession>A0A2P9HH70</accession>
<dbReference type="RefSeq" id="WP_109367371.1">
    <property type="nucleotide sequence ID" value="NZ_OOFM01000004.1"/>
</dbReference>
<dbReference type="Proteomes" id="UP000246073">
    <property type="component" value="Unassembled WGS sequence"/>
</dbReference>
<evidence type="ECO:0000313" key="2">
    <source>
        <dbReference type="Proteomes" id="UP000246073"/>
    </source>
</evidence>
<dbReference type="Gene3D" id="1.10.3230.30">
    <property type="entry name" value="Phage gp6-like head-tail connector protein"/>
    <property type="match status" value="1"/>
</dbReference>
<dbReference type="InterPro" id="IPR006450">
    <property type="entry name" value="Phage_HK97_gp6-like"/>
</dbReference>
<evidence type="ECO:0000313" key="1">
    <source>
        <dbReference type="EMBL" id="SPL63448.1"/>
    </source>
</evidence>
<proteinExistence type="predicted"/>
<gene>
    <name evidence="1" type="ORF">OHAE_3380</name>
</gene>
<dbReference type="AlphaFoldDB" id="A0A2P9HH70"/>
<dbReference type="CDD" id="cd08054">
    <property type="entry name" value="gp6"/>
    <property type="match status" value="1"/>
</dbReference>
<organism evidence="1 2">
    <name type="scientific">Ochrobactrum soli</name>
    <dbReference type="NCBI Taxonomy" id="2448455"/>
    <lineage>
        <taxon>Bacteria</taxon>
        <taxon>Pseudomonadati</taxon>
        <taxon>Pseudomonadota</taxon>
        <taxon>Alphaproteobacteria</taxon>
        <taxon>Hyphomicrobiales</taxon>
        <taxon>Brucellaceae</taxon>
        <taxon>Brucella/Ochrobactrum group</taxon>
        <taxon>Ochrobactrum</taxon>
    </lineage>
</organism>
<dbReference type="EMBL" id="OOFM01000004">
    <property type="protein sequence ID" value="SPL63448.1"/>
    <property type="molecule type" value="Genomic_DNA"/>
</dbReference>